<feature type="region of interest" description="Disordered" evidence="1">
    <location>
        <begin position="1"/>
        <end position="22"/>
    </location>
</feature>
<comment type="caution">
    <text evidence="2">The sequence shown here is derived from an EMBL/GenBank/DDBJ whole genome shotgun (WGS) entry which is preliminary data.</text>
</comment>
<dbReference type="Proteomes" id="UP000308014">
    <property type="component" value="Unassembled WGS sequence"/>
</dbReference>
<name>A0A4S8VRZ6_AURPU</name>
<reference evidence="2 3" key="1">
    <citation type="submission" date="2018-10" db="EMBL/GenBank/DDBJ databases">
        <title>Fifty Aureobasidium pullulans genomes reveal a recombining polyextremotolerant generalist.</title>
        <authorList>
            <person name="Gostincar C."/>
            <person name="Turk M."/>
            <person name="Zajc J."/>
            <person name="Gunde-Cimerman N."/>
        </authorList>
    </citation>
    <scope>NUCLEOTIDE SEQUENCE [LARGE SCALE GENOMIC DNA]</scope>
    <source>
        <strain evidence="2 3">EXF-11318</strain>
    </source>
</reference>
<dbReference type="EMBL" id="QZAJ01000174">
    <property type="protein sequence ID" value="THW15087.1"/>
    <property type="molecule type" value="Genomic_DNA"/>
</dbReference>
<evidence type="ECO:0000313" key="2">
    <source>
        <dbReference type="EMBL" id="THW15087.1"/>
    </source>
</evidence>
<evidence type="ECO:0008006" key="4">
    <source>
        <dbReference type="Google" id="ProtNLM"/>
    </source>
</evidence>
<dbReference type="AlphaFoldDB" id="A0A4S8VRZ6"/>
<proteinExistence type="predicted"/>
<accession>A0A4S8VRZ6</accession>
<protein>
    <recommendedName>
        <fullName evidence="4">F-box domain-containing protein</fullName>
    </recommendedName>
</protein>
<sequence>MTVPAHTLLTAEMRATGRRPDMSTEIPPHVLYASPVPLNAPNGGPKEQTLPLSLIAHVISFVEDVGDIARMTRTCRLMYYMTLPVLYERVTLRSYPETRYVDGRPEGYGSGSPFAMGLSGLASGNSAPLVKEFTVTGAWSEPGIDEYSRGKIPDSTIMLGIALRAAMDRMTHLRSLTWNLDSKPTKSIYQGLALRPTLTSLSLRFPRTRSPRPIVLVPPMPNLRSLRVSDIDPLCYPDDISVLILNAKKLDDLRIHWSPRMRQEAEPSINLRTIFGKCLEAGYRLRVTHVGLQNFYGPNTGDLQEIFDSDYTQSTDFIDTFGGTYSRPTTIWVDETWKHIPGPKYFKNFKKNRISEPALEHAKILTLCDGLEELYMIGGNATTTYTRDTNGDTQSPACATPATSCSTPGSFQEKEAANTCKAYLRALTINHGQTLTKLLLCDQWPLSGTQIGELVSKCPKLEQLGFALDRDAGGAMTLLAPFFANLKAVRILANHNTAAILEEPGLASLLDGTRTEPLYWKCLNATVRYCGIADVVLKLDPAVQMMDEEGNYEWRNVVTVASREDVQKFEIWRLDALELHDLSITGDNERQFVKQSLAWLFTWQSQALTPLAHKKVIKHNRHASTILIMEQTLCCKSGLLVSHDLKGTQIPISRRLRLINAEPRCFVPPSCEITAGMIYDVTGATTKPFLPTPRSAFHRDIPRINPCTIRRRSDDSDHQALHRSAQDPRSTIMLYGPGRKIITKLPVRRLFALSATRPRVYPGIKPSRQHYKLLSVKPPPRRPDILDKGGVAQALQLASPPSLQPPRPKESPSRGILKPVCSSNVGLGLLPPRAGHGRNVTWGKDQVRIIERIGCRTTPPLQKDHREHATYMKRRTALYHIIVQDVQCSKDILASQPVEEEVSEIEAENYYTATLASYCAGAKPLGEILTDWHLPTDTTTLYKAYHTRLANMRCPLEDRIRLHIFFAKLECCQNDRAYHADFIIEMINRAKEIPTGPKNKRHRLINGAMEAVYFEKYLTSAEGVLSDYNGGHRLNVCWNRLAEGSEGQRLYMENAASTENLANVRLRLMDVDDDDGVSSLILAMARLSVK</sequence>
<organism evidence="2 3">
    <name type="scientific">Aureobasidium pullulans</name>
    <name type="common">Black yeast</name>
    <name type="synonym">Pullularia pullulans</name>
    <dbReference type="NCBI Taxonomy" id="5580"/>
    <lineage>
        <taxon>Eukaryota</taxon>
        <taxon>Fungi</taxon>
        <taxon>Dikarya</taxon>
        <taxon>Ascomycota</taxon>
        <taxon>Pezizomycotina</taxon>
        <taxon>Dothideomycetes</taxon>
        <taxon>Dothideomycetidae</taxon>
        <taxon>Dothideales</taxon>
        <taxon>Saccotheciaceae</taxon>
        <taxon>Aureobasidium</taxon>
    </lineage>
</organism>
<evidence type="ECO:0000313" key="3">
    <source>
        <dbReference type="Proteomes" id="UP000308014"/>
    </source>
</evidence>
<gene>
    <name evidence="2" type="ORF">D6D24_05143</name>
</gene>
<evidence type="ECO:0000256" key="1">
    <source>
        <dbReference type="SAM" id="MobiDB-lite"/>
    </source>
</evidence>